<keyword evidence="1" id="KW-0175">Coiled coil</keyword>
<evidence type="ECO:0000256" key="2">
    <source>
        <dbReference type="SAM" id="Phobius"/>
    </source>
</evidence>
<dbReference type="EMBL" id="DQIR01134678">
    <property type="protein sequence ID" value="HDA90154.1"/>
    <property type="molecule type" value="Transcribed_RNA"/>
</dbReference>
<evidence type="ECO:0000313" key="3">
    <source>
        <dbReference type="EMBL" id="HDA90154.1"/>
    </source>
</evidence>
<reference evidence="3" key="1">
    <citation type="journal article" date="2019" name="PeerJ">
        <title>Genes of the pig, Sus scrofa, reconstructed with EvidentialGene.</title>
        <authorList>
            <person name="Gilbert D.G."/>
        </authorList>
    </citation>
    <scope>NUCLEOTIDE SEQUENCE</scope>
</reference>
<evidence type="ECO:0000256" key="1">
    <source>
        <dbReference type="ARBA" id="ARBA00023054"/>
    </source>
</evidence>
<proteinExistence type="predicted"/>
<sequence length="196" mass="22546">MLSSVAPGFGLILGQLSEVLVWLLSKGFSSWFTFQSLQWQTVVCLSIVFSFFVGLLFTLRLLRSVQSRLYIRLEKQLAKALAAQIEEKCRLIDKIYAAVKENAEMETSLKKASLERESLNIPGLTETFREMLRINEILMEELNSLARELEKERVEPSKQKQEMVEMVEELEFLEEVMRTTTSHGSLKPSRRPSTKP</sequence>
<dbReference type="AlphaFoldDB" id="A0A480MVS8"/>
<dbReference type="InterPro" id="IPR051500">
    <property type="entry name" value="cTAGE_MIA/OTOR"/>
</dbReference>
<dbReference type="PANTHER" id="PTHR23158">
    <property type="entry name" value="MELANOMA INHIBITORY ACTIVITY-RELATED"/>
    <property type="match status" value="1"/>
</dbReference>
<feature type="transmembrane region" description="Helical" evidence="2">
    <location>
        <begin position="7"/>
        <end position="25"/>
    </location>
</feature>
<dbReference type="PANTHER" id="PTHR23158:SF33">
    <property type="entry name" value="TRANSPORT AND GOLGI ORGANIZATION PROTEIN 1"/>
    <property type="match status" value="1"/>
</dbReference>
<keyword evidence="2" id="KW-0812">Transmembrane</keyword>
<protein>
    <submittedName>
        <fullName evidence="3">Melanoma inhibitory activity protein 2 isoform X8-like</fullName>
    </submittedName>
</protein>
<name>A0A480MVS8_PIG</name>
<accession>A0A480MVS8</accession>
<feature type="transmembrane region" description="Helical" evidence="2">
    <location>
        <begin position="37"/>
        <end position="62"/>
    </location>
</feature>
<keyword evidence="2" id="KW-0472">Membrane</keyword>
<dbReference type="EMBL" id="DQIR01302140">
    <property type="protein sequence ID" value="HDC57618.1"/>
    <property type="molecule type" value="Transcribed_RNA"/>
</dbReference>
<organism evidence="3">
    <name type="scientific">Sus scrofa</name>
    <name type="common">Pig</name>
    <dbReference type="NCBI Taxonomy" id="9823"/>
    <lineage>
        <taxon>Eukaryota</taxon>
        <taxon>Metazoa</taxon>
        <taxon>Chordata</taxon>
        <taxon>Craniata</taxon>
        <taxon>Vertebrata</taxon>
        <taxon>Euteleostomi</taxon>
        <taxon>Mammalia</taxon>
        <taxon>Eutheria</taxon>
        <taxon>Laurasiatheria</taxon>
        <taxon>Artiodactyla</taxon>
        <taxon>Suina</taxon>
        <taxon>Suidae</taxon>
        <taxon>Sus</taxon>
    </lineage>
</organism>
<keyword evidence="2" id="KW-1133">Transmembrane helix</keyword>